<dbReference type="EMBL" id="CP018221">
    <property type="protein sequence ID" value="API59758.1"/>
    <property type="molecule type" value="Genomic_DNA"/>
</dbReference>
<dbReference type="InterPro" id="IPR011032">
    <property type="entry name" value="GroES-like_sf"/>
</dbReference>
<gene>
    <name evidence="3" type="ORF">BSL82_10895</name>
</gene>
<evidence type="ECO:0000313" key="4">
    <source>
        <dbReference type="Proteomes" id="UP000182063"/>
    </source>
</evidence>
<dbReference type="RefSeq" id="WP_072597551.1">
    <property type="nucleotide sequence ID" value="NZ_CP018221.1"/>
</dbReference>
<dbReference type="GO" id="GO:0016628">
    <property type="term" value="F:oxidoreductase activity, acting on the CH-CH group of donors, NAD or NADP as acceptor"/>
    <property type="evidence" value="ECO:0007669"/>
    <property type="project" value="InterPro"/>
</dbReference>
<dbReference type="FunFam" id="3.40.50.720:FF:000121">
    <property type="entry name" value="Prostaglandin reductase 2"/>
    <property type="match status" value="1"/>
</dbReference>
<protein>
    <recommendedName>
        <fullName evidence="2">Enoyl reductase (ER) domain-containing protein</fullName>
    </recommendedName>
</protein>
<dbReference type="InterPro" id="IPR045010">
    <property type="entry name" value="MDR_fam"/>
</dbReference>
<dbReference type="AlphaFoldDB" id="A0A1L3ZVV0"/>
<dbReference type="InterPro" id="IPR041694">
    <property type="entry name" value="ADH_N_2"/>
</dbReference>
<dbReference type="Pfam" id="PF00107">
    <property type="entry name" value="ADH_zinc_N"/>
    <property type="match status" value="1"/>
</dbReference>
<dbReference type="SUPFAM" id="SSF50129">
    <property type="entry name" value="GroES-like"/>
    <property type="match status" value="1"/>
</dbReference>
<name>A0A1L3ZVV0_9SPHN</name>
<dbReference type="Proteomes" id="UP000182063">
    <property type="component" value="Chromosome"/>
</dbReference>
<dbReference type="KEGG" id="sphj:BSL82_10895"/>
<sequence length="344" mass="37416">MDSQNRQWRLVRRPEGLLRVEDVELTPGDEDRRPLQPGQVRVRNLLFLYAPTMRNWMSARSDSLHEIIPLGSPVKTLAAGRIVESLDPRYPVGSRITAMSCWSEYDIIDTVSAPQIIADGISAVEALGPFGLNSLTAYFGLMRIGRPCPGDVLVVSGAAGSTGSVAAQIGRIQGCRVIGIAGGAEKCAWLRDQCRLDDVIDYRSQDVSSALRALCPTGVDIFFDNVGGDVLQAAVDNMAKFGRIVLCGQIAGYNDQDVIPAFTNMMRVIYGSVRLQGFLFGDYKSAVPEALADIIPWIRSGAIVARQDIRVGFENLPLHFNALFDGTNQGTLLGLIDEDAHALH</sequence>
<dbReference type="Gene3D" id="3.90.180.10">
    <property type="entry name" value="Medium-chain alcohol dehydrogenases, catalytic domain"/>
    <property type="match status" value="1"/>
</dbReference>
<dbReference type="CDD" id="cd05288">
    <property type="entry name" value="PGDH"/>
    <property type="match status" value="1"/>
</dbReference>
<evidence type="ECO:0000259" key="2">
    <source>
        <dbReference type="SMART" id="SM00829"/>
    </source>
</evidence>
<dbReference type="STRING" id="1921510.BSL82_10895"/>
<proteinExistence type="predicted"/>
<evidence type="ECO:0000313" key="3">
    <source>
        <dbReference type="EMBL" id="API59758.1"/>
    </source>
</evidence>
<organism evidence="3 4">
    <name type="scientific">Tardibacter chloracetimidivorans</name>
    <dbReference type="NCBI Taxonomy" id="1921510"/>
    <lineage>
        <taxon>Bacteria</taxon>
        <taxon>Pseudomonadati</taxon>
        <taxon>Pseudomonadota</taxon>
        <taxon>Alphaproteobacteria</taxon>
        <taxon>Sphingomonadales</taxon>
        <taxon>Sphingomonadaceae</taxon>
        <taxon>Tardibacter</taxon>
    </lineage>
</organism>
<dbReference type="SUPFAM" id="SSF51735">
    <property type="entry name" value="NAD(P)-binding Rossmann-fold domains"/>
    <property type="match status" value="1"/>
</dbReference>
<keyword evidence="1" id="KW-0560">Oxidoreductase</keyword>
<dbReference type="InterPro" id="IPR036291">
    <property type="entry name" value="NAD(P)-bd_dom_sf"/>
</dbReference>
<evidence type="ECO:0000256" key="1">
    <source>
        <dbReference type="ARBA" id="ARBA00023002"/>
    </source>
</evidence>
<dbReference type="PANTHER" id="PTHR43205">
    <property type="entry name" value="PROSTAGLANDIN REDUCTASE"/>
    <property type="match status" value="1"/>
</dbReference>
<reference evidence="4" key="1">
    <citation type="submission" date="2016-11" db="EMBL/GenBank/DDBJ databases">
        <title>Complete Genome Sequence of alachlor-degrading Sphingomonas sp. strain JJ-A5.</title>
        <authorList>
            <person name="Lee H."/>
            <person name="Ka J.-O."/>
        </authorList>
    </citation>
    <scope>NUCLEOTIDE SEQUENCE [LARGE SCALE GENOMIC DNA]</scope>
    <source>
        <strain evidence="4">JJ-A5</strain>
    </source>
</reference>
<dbReference type="Gene3D" id="3.40.50.720">
    <property type="entry name" value="NAD(P)-binding Rossmann-like Domain"/>
    <property type="match status" value="1"/>
</dbReference>
<accession>A0A1L3ZVV0</accession>
<dbReference type="Pfam" id="PF16884">
    <property type="entry name" value="ADH_N_2"/>
    <property type="match status" value="1"/>
</dbReference>
<keyword evidence="4" id="KW-1185">Reference proteome</keyword>
<feature type="domain" description="Enoyl reductase (ER)" evidence="2">
    <location>
        <begin position="16"/>
        <end position="334"/>
    </location>
</feature>
<dbReference type="InterPro" id="IPR013149">
    <property type="entry name" value="ADH-like_C"/>
</dbReference>
<dbReference type="PANTHER" id="PTHR43205:SF7">
    <property type="entry name" value="PROSTAGLANDIN REDUCTASE 1"/>
    <property type="match status" value="1"/>
</dbReference>
<dbReference type="SMART" id="SM00829">
    <property type="entry name" value="PKS_ER"/>
    <property type="match status" value="1"/>
</dbReference>
<dbReference type="InterPro" id="IPR020843">
    <property type="entry name" value="ER"/>
</dbReference>